<dbReference type="PANTHER" id="PTHR11475">
    <property type="entry name" value="OXIDASE/PEROXIDASE"/>
    <property type="match status" value="1"/>
</dbReference>
<dbReference type="PROSITE" id="PS50292">
    <property type="entry name" value="PEROXIDASE_3"/>
    <property type="match status" value="1"/>
</dbReference>
<accession>A0A182SGC0</accession>
<dbReference type="Pfam" id="PF03098">
    <property type="entry name" value="An_peroxidase"/>
    <property type="match status" value="1"/>
</dbReference>
<dbReference type="Gene3D" id="1.10.640.10">
    <property type="entry name" value="Haem peroxidase domain superfamily, animal type"/>
    <property type="match status" value="1"/>
</dbReference>
<evidence type="ECO:0000256" key="1">
    <source>
        <dbReference type="ARBA" id="ARBA00022559"/>
    </source>
</evidence>
<keyword evidence="3" id="KW-1185">Reference proteome</keyword>
<evidence type="ECO:0000313" key="2">
    <source>
        <dbReference type="EnsemblMetazoa" id="AMAM006216-PA"/>
    </source>
</evidence>
<dbReference type="InterPro" id="IPR019791">
    <property type="entry name" value="Haem_peroxidase_animal"/>
</dbReference>
<dbReference type="PANTHER" id="PTHR11475:SF134">
    <property type="entry name" value="LD42267P"/>
    <property type="match status" value="1"/>
</dbReference>
<name>A0A182SGC0_9DIPT</name>
<dbReference type="GO" id="GO:0020037">
    <property type="term" value="F:heme binding"/>
    <property type="evidence" value="ECO:0007669"/>
    <property type="project" value="InterPro"/>
</dbReference>
<evidence type="ECO:0000313" key="3">
    <source>
        <dbReference type="Proteomes" id="UP000075901"/>
    </source>
</evidence>
<dbReference type="InterPro" id="IPR037120">
    <property type="entry name" value="Haem_peroxidase_sf_animal"/>
</dbReference>
<dbReference type="VEuPathDB" id="VectorBase:AMAM006216"/>
<dbReference type="GO" id="GO:0006979">
    <property type="term" value="P:response to oxidative stress"/>
    <property type="evidence" value="ECO:0007669"/>
    <property type="project" value="InterPro"/>
</dbReference>
<reference evidence="2" key="2">
    <citation type="submission" date="2020-05" db="UniProtKB">
        <authorList>
            <consortium name="EnsemblMetazoa"/>
        </authorList>
    </citation>
    <scope>IDENTIFICATION</scope>
    <source>
        <strain evidence="2">maculatus3</strain>
    </source>
</reference>
<dbReference type="InterPro" id="IPR010255">
    <property type="entry name" value="Haem_peroxidase_sf"/>
</dbReference>
<reference evidence="3" key="1">
    <citation type="submission" date="2013-09" db="EMBL/GenBank/DDBJ databases">
        <title>The Genome Sequence of Anopheles maculatus species B.</title>
        <authorList>
            <consortium name="The Broad Institute Genomics Platform"/>
            <person name="Neafsey D.E."/>
            <person name="Besansky N."/>
            <person name="Howell P."/>
            <person name="Walton C."/>
            <person name="Young S.K."/>
            <person name="Zeng Q."/>
            <person name="Gargeya S."/>
            <person name="Fitzgerald M."/>
            <person name="Haas B."/>
            <person name="Abouelleil A."/>
            <person name="Allen A.W."/>
            <person name="Alvarado L."/>
            <person name="Arachchi H.M."/>
            <person name="Berlin A.M."/>
            <person name="Chapman S.B."/>
            <person name="Gainer-Dewar J."/>
            <person name="Goldberg J."/>
            <person name="Griggs A."/>
            <person name="Gujja S."/>
            <person name="Hansen M."/>
            <person name="Howarth C."/>
            <person name="Imamovic A."/>
            <person name="Ireland A."/>
            <person name="Larimer J."/>
            <person name="McCowan C."/>
            <person name="Murphy C."/>
            <person name="Pearson M."/>
            <person name="Poon T.W."/>
            <person name="Priest M."/>
            <person name="Roberts A."/>
            <person name="Saif S."/>
            <person name="Shea T."/>
            <person name="Sisk P."/>
            <person name="Sykes S."/>
            <person name="Wortman J."/>
            <person name="Nusbaum C."/>
            <person name="Birren B."/>
        </authorList>
    </citation>
    <scope>NUCLEOTIDE SEQUENCE [LARGE SCALE GENOMIC DNA]</scope>
    <source>
        <strain evidence="3">maculatus3</strain>
    </source>
</reference>
<protein>
    <submittedName>
        <fullName evidence="2">Uncharacterized protein</fullName>
    </submittedName>
</protein>
<organism evidence="2 3">
    <name type="scientific">Anopheles maculatus</name>
    <dbReference type="NCBI Taxonomy" id="74869"/>
    <lineage>
        <taxon>Eukaryota</taxon>
        <taxon>Metazoa</taxon>
        <taxon>Ecdysozoa</taxon>
        <taxon>Arthropoda</taxon>
        <taxon>Hexapoda</taxon>
        <taxon>Insecta</taxon>
        <taxon>Pterygota</taxon>
        <taxon>Neoptera</taxon>
        <taxon>Endopterygota</taxon>
        <taxon>Diptera</taxon>
        <taxon>Nematocera</taxon>
        <taxon>Culicoidea</taxon>
        <taxon>Culicidae</taxon>
        <taxon>Anophelinae</taxon>
        <taxon>Anopheles</taxon>
        <taxon>Anopheles maculatus group</taxon>
    </lineage>
</organism>
<dbReference type="SUPFAM" id="SSF48113">
    <property type="entry name" value="Heme-dependent peroxidases"/>
    <property type="match status" value="1"/>
</dbReference>
<dbReference type="EnsemblMetazoa" id="AMAM006216-RA">
    <property type="protein sequence ID" value="AMAM006216-PA"/>
    <property type="gene ID" value="AMAM006216"/>
</dbReference>
<dbReference type="AlphaFoldDB" id="A0A182SGC0"/>
<sequence length="434" mass="48653">MIFADNYKLNGNAVTYEGYDKQCGYQLKCCGDNSCPSLKELESLEKVALEKAIFELLNNEAVSNDPRFLIDLQEFDIGFHKTKPIHPNEQLGVTRTLTTHKVLEALAKQYSCCQLRNLLDGKCYSNVTLPCCKGSEGTYCDPFYPFRSYDGSCNNVKHPTWGKRGNALKHPIAPCYSDLVSTPARSKTGSSLPQNRKLLSGLAEMLRKRTINFVSDLNMCSVFMSEFVNSDMIGRANKRTKRGTDGFRGCLADGTDRSPFVTPLSNPLLVLPNDPYYRKLGVRCLNLSPQEKANDQCELKHVAERNLESSYFDLSSLYSETACYDTYGRLNLQQCGATTSIVNSEPISIQFIAIAGLFGNLHNYCIDRASTCLQNPGPVTERCRALTIGIYQKIVFEQLLPVLFGEEFYNTCDLNCEYNPYDESVVSMAYRNGL</sequence>
<dbReference type="GO" id="GO:0004601">
    <property type="term" value="F:peroxidase activity"/>
    <property type="evidence" value="ECO:0007669"/>
    <property type="project" value="UniProtKB-KW"/>
</dbReference>
<keyword evidence="1" id="KW-0575">Peroxidase</keyword>
<proteinExistence type="predicted"/>
<keyword evidence="1" id="KW-0560">Oxidoreductase</keyword>
<dbReference type="Proteomes" id="UP000075901">
    <property type="component" value="Unassembled WGS sequence"/>
</dbReference>